<gene>
    <name evidence="2" type="ORF">SAMN04488541_1001122</name>
</gene>
<name>A0A1I2AG70_9BACT</name>
<evidence type="ECO:0000256" key="1">
    <source>
        <dbReference type="SAM" id="SignalP"/>
    </source>
</evidence>
<feature type="chain" id="PRO_5011594895" description="Lipoprotein" evidence="1">
    <location>
        <begin position="27"/>
        <end position="169"/>
    </location>
</feature>
<organism evidence="2 3">
    <name type="scientific">Thermoflexibacter ruber</name>
    <dbReference type="NCBI Taxonomy" id="1003"/>
    <lineage>
        <taxon>Bacteria</taxon>
        <taxon>Pseudomonadati</taxon>
        <taxon>Bacteroidota</taxon>
        <taxon>Cytophagia</taxon>
        <taxon>Cytophagales</taxon>
        <taxon>Thermoflexibacteraceae</taxon>
        <taxon>Thermoflexibacter</taxon>
    </lineage>
</organism>
<proteinExistence type="predicted"/>
<reference evidence="2 3" key="1">
    <citation type="submission" date="2016-10" db="EMBL/GenBank/DDBJ databases">
        <authorList>
            <person name="de Groot N.N."/>
        </authorList>
    </citation>
    <scope>NUCLEOTIDE SEQUENCE [LARGE SCALE GENOMIC DNA]</scope>
    <source>
        <strain>GEY</strain>
        <strain evidence="3">DSM 9560</strain>
    </source>
</reference>
<feature type="signal peptide" evidence="1">
    <location>
        <begin position="1"/>
        <end position="26"/>
    </location>
</feature>
<evidence type="ECO:0000313" key="3">
    <source>
        <dbReference type="Proteomes" id="UP000199513"/>
    </source>
</evidence>
<evidence type="ECO:0000313" key="2">
    <source>
        <dbReference type="EMBL" id="SFE41820.1"/>
    </source>
</evidence>
<evidence type="ECO:0008006" key="4">
    <source>
        <dbReference type="Google" id="ProtNLM"/>
    </source>
</evidence>
<dbReference type="Proteomes" id="UP000199513">
    <property type="component" value="Unassembled WGS sequence"/>
</dbReference>
<accession>A0A1I2AG70</accession>
<keyword evidence="3" id="KW-1185">Reference proteome</keyword>
<sequence>MKNSKFFRFFLSNRASLGLILLALYACNKSSDVVEPEASVAKLISGNYTGGTRYNASFCSGICAPPVTYISSNATAILVAVNDTTVNVQVNSTSNSVPPRTMPNVIMRRSNNNPDEIEGKRGNYKVTISGATIRVRFLDDVGSCTCPCNTPICISSIVYSELIFEGIKN</sequence>
<protein>
    <recommendedName>
        <fullName evidence="4">Lipoprotein</fullName>
    </recommendedName>
</protein>
<keyword evidence="1" id="KW-0732">Signal</keyword>
<dbReference type="PROSITE" id="PS51257">
    <property type="entry name" value="PROKAR_LIPOPROTEIN"/>
    <property type="match status" value="1"/>
</dbReference>
<dbReference type="EMBL" id="FONY01000001">
    <property type="protein sequence ID" value="SFE41820.1"/>
    <property type="molecule type" value="Genomic_DNA"/>
</dbReference>
<dbReference type="AlphaFoldDB" id="A0A1I2AG70"/>
<dbReference type="RefSeq" id="WP_091538313.1">
    <property type="nucleotide sequence ID" value="NZ_FONY01000001.1"/>
</dbReference>